<accession>A0A810MYV1</accession>
<evidence type="ECO:0000256" key="4">
    <source>
        <dbReference type="ARBA" id="ARBA00022692"/>
    </source>
</evidence>
<organism evidence="9 10">
    <name type="scientific">Polymorphospora rubra</name>
    <dbReference type="NCBI Taxonomy" id="338584"/>
    <lineage>
        <taxon>Bacteria</taxon>
        <taxon>Bacillati</taxon>
        <taxon>Actinomycetota</taxon>
        <taxon>Actinomycetes</taxon>
        <taxon>Micromonosporales</taxon>
        <taxon>Micromonosporaceae</taxon>
        <taxon>Polymorphospora</taxon>
    </lineage>
</organism>
<feature type="transmembrane region" description="Helical" evidence="7">
    <location>
        <begin position="252"/>
        <end position="278"/>
    </location>
</feature>
<dbReference type="SUPFAM" id="SSF161098">
    <property type="entry name" value="MetI-like"/>
    <property type="match status" value="1"/>
</dbReference>
<keyword evidence="3" id="KW-1003">Cell membrane</keyword>
<evidence type="ECO:0000256" key="7">
    <source>
        <dbReference type="RuleBase" id="RU363032"/>
    </source>
</evidence>
<dbReference type="InterPro" id="IPR000515">
    <property type="entry name" value="MetI-like"/>
</dbReference>
<dbReference type="PANTHER" id="PTHR30465">
    <property type="entry name" value="INNER MEMBRANE ABC TRANSPORTER"/>
    <property type="match status" value="1"/>
</dbReference>
<dbReference type="KEGG" id="pry:Prubr_34720"/>
<comment type="similarity">
    <text evidence="7">Belongs to the binding-protein-dependent transport system permease family.</text>
</comment>
<sequence>MLRFVIKKLLLAVSTLIAVSVLTFGLFFAVPNNPAELMCGNQKVCSPDRLAMIESRMGLNAPVPQQYGEFMKGIFAGRTFGEGEAARECPAPCLGFSFRNDEPVSEIVGRTLPVTLSIVSGAAVVWLLIGITVGMVSALRRGTVFDRGAVGVSLVGASMPILLFGPLLLIVFVYESGLLGYPRYVPLTENPVAWASAMILPWIALGFLNSASYARLSRAQMLETLSEDFVRTARAKGLPKGRVHVRHALRAAITPIVTIAGLDLGAYLGGTVITETIFGFTGLGKASLNAAINLDMPVVMATVLLAAVFIVVANVVVDALYAVIDPRVRLA</sequence>
<comment type="subcellular location">
    <subcellularLocation>
        <location evidence="1 7">Cell membrane</location>
        <topology evidence="1 7">Multi-pass membrane protein</topology>
    </subcellularLocation>
</comment>
<dbReference type="PROSITE" id="PS50928">
    <property type="entry name" value="ABC_TM1"/>
    <property type="match status" value="1"/>
</dbReference>
<dbReference type="InterPro" id="IPR045621">
    <property type="entry name" value="BPD_transp_1_N"/>
</dbReference>
<keyword evidence="10" id="KW-1185">Reference proteome</keyword>
<name>A0A810MYV1_9ACTN</name>
<dbReference type="Gene3D" id="1.10.3720.10">
    <property type="entry name" value="MetI-like"/>
    <property type="match status" value="1"/>
</dbReference>
<dbReference type="RefSeq" id="WP_212826586.1">
    <property type="nucleotide sequence ID" value="NZ_AP023359.1"/>
</dbReference>
<feature type="transmembrane region" description="Helical" evidence="7">
    <location>
        <begin position="151"/>
        <end position="174"/>
    </location>
</feature>
<protein>
    <submittedName>
        <fullName evidence="9">ABC transporter permease</fullName>
    </submittedName>
</protein>
<gene>
    <name evidence="9" type="ORF">Prubr_34720</name>
</gene>
<dbReference type="Proteomes" id="UP000680866">
    <property type="component" value="Chromosome"/>
</dbReference>
<dbReference type="Pfam" id="PF19300">
    <property type="entry name" value="BPD_transp_1_N"/>
    <property type="match status" value="1"/>
</dbReference>
<keyword evidence="6 7" id="KW-0472">Membrane</keyword>
<dbReference type="EMBL" id="AP023359">
    <property type="protein sequence ID" value="BCJ66451.1"/>
    <property type="molecule type" value="Genomic_DNA"/>
</dbReference>
<feature type="transmembrane region" description="Helical" evidence="7">
    <location>
        <begin position="9"/>
        <end position="30"/>
    </location>
</feature>
<evidence type="ECO:0000256" key="6">
    <source>
        <dbReference type="ARBA" id="ARBA00023136"/>
    </source>
</evidence>
<evidence type="ECO:0000256" key="3">
    <source>
        <dbReference type="ARBA" id="ARBA00022475"/>
    </source>
</evidence>
<evidence type="ECO:0000313" key="9">
    <source>
        <dbReference type="EMBL" id="BCJ66451.1"/>
    </source>
</evidence>
<evidence type="ECO:0000256" key="2">
    <source>
        <dbReference type="ARBA" id="ARBA00022448"/>
    </source>
</evidence>
<feature type="transmembrane region" description="Helical" evidence="7">
    <location>
        <begin position="118"/>
        <end position="139"/>
    </location>
</feature>
<proteinExistence type="inferred from homology"/>
<keyword evidence="4 7" id="KW-0812">Transmembrane</keyword>
<evidence type="ECO:0000256" key="1">
    <source>
        <dbReference type="ARBA" id="ARBA00004651"/>
    </source>
</evidence>
<dbReference type="InterPro" id="IPR035906">
    <property type="entry name" value="MetI-like_sf"/>
</dbReference>
<dbReference type="Pfam" id="PF00528">
    <property type="entry name" value="BPD_transp_1"/>
    <property type="match status" value="1"/>
</dbReference>
<evidence type="ECO:0000259" key="8">
    <source>
        <dbReference type="PROSITE" id="PS50928"/>
    </source>
</evidence>
<keyword evidence="5 7" id="KW-1133">Transmembrane helix</keyword>
<feature type="domain" description="ABC transmembrane type-1" evidence="8">
    <location>
        <begin position="112"/>
        <end position="321"/>
    </location>
</feature>
<dbReference type="GO" id="GO:0055085">
    <property type="term" value="P:transmembrane transport"/>
    <property type="evidence" value="ECO:0007669"/>
    <property type="project" value="InterPro"/>
</dbReference>
<dbReference type="AlphaFoldDB" id="A0A810MYV1"/>
<feature type="transmembrane region" description="Helical" evidence="7">
    <location>
        <begin position="298"/>
        <end position="324"/>
    </location>
</feature>
<reference evidence="9" key="1">
    <citation type="submission" date="2020-08" db="EMBL/GenBank/DDBJ databases">
        <title>Whole genome shotgun sequence of Polymorphospora rubra NBRC 101157.</title>
        <authorList>
            <person name="Komaki H."/>
            <person name="Tamura T."/>
        </authorList>
    </citation>
    <scope>NUCLEOTIDE SEQUENCE</scope>
    <source>
        <strain evidence="9">NBRC 101157</strain>
    </source>
</reference>
<feature type="transmembrane region" description="Helical" evidence="7">
    <location>
        <begin position="194"/>
        <end position="214"/>
    </location>
</feature>
<evidence type="ECO:0000256" key="5">
    <source>
        <dbReference type="ARBA" id="ARBA00022989"/>
    </source>
</evidence>
<keyword evidence="2 7" id="KW-0813">Transport</keyword>
<dbReference type="GO" id="GO:0005886">
    <property type="term" value="C:plasma membrane"/>
    <property type="evidence" value="ECO:0007669"/>
    <property type="project" value="UniProtKB-SubCell"/>
</dbReference>
<evidence type="ECO:0000313" key="10">
    <source>
        <dbReference type="Proteomes" id="UP000680866"/>
    </source>
</evidence>
<dbReference type="PANTHER" id="PTHR30465:SF0">
    <property type="entry name" value="OLIGOPEPTIDE TRANSPORT SYSTEM PERMEASE PROTEIN APPB"/>
    <property type="match status" value="1"/>
</dbReference>
<dbReference type="CDD" id="cd06261">
    <property type="entry name" value="TM_PBP2"/>
    <property type="match status" value="1"/>
</dbReference>